<keyword evidence="3 5" id="KW-1133">Transmembrane helix</keyword>
<dbReference type="InterPro" id="IPR050475">
    <property type="entry name" value="Prenyltransferase_related"/>
</dbReference>
<proteinExistence type="predicted"/>
<feature type="transmembrane region" description="Helical" evidence="5">
    <location>
        <begin position="102"/>
        <end position="135"/>
    </location>
</feature>
<dbReference type="Gene3D" id="1.10.357.140">
    <property type="entry name" value="UbiA prenyltransferase"/>
    <property type="match status" value="1"/>
</dbReference>
<keyword evidence="7" id="KW-1185">Reference proteome</keyword>
<dbReference type="AlphaFoldDB" id="A0AAV3X4C6"/>
<dbReference type="PANTHER" id="PTHR42723">
    <property type="entry name" value="CHLOROPHYLL SYNTHASE"/>
    <property type="match status" value="1"/>
</dbReference>
<reference evidence="6" key="1">
    <citation type="submission" date="2019-10" db="EMBL/GenBank/DDBJ databases">
        <title>Draft genome sequece of Microseira wollei NIES-4236.</title>
        <authorList>
            <person name="Yamaguchi H."/>
            <person name="Suzuki S."/>
            <person name="Kawachi M."/>
        </authorList>
    </citation>
    <scope>NUCLEOTIDE SEQUENCE</scope>
    <source>
        <strain evidence="6">NIES-4236</strain>
    </source>
</reference>
<dbReference type="GO" id="GO:0016765">
    <property type="term" value="F:transferase activity, transferring alkyl or aryl (other than methyl) groups"/>
    <property type="evidence" value="ECO:0007669"/>
    <property type="project" value="InterPro"/>
</dbReference>
<dbReference type="InterPro" id="IPR044878">
    <property type="entry name" value="UbiA_sf"/>
</dbReference>
<feature type="transmembrane region" description="Helical" evidence="5">
    <location>
        <begin position="227"/>
        <end position="247"/>
    </location>
</feature>
<dbReference type="InterPro" id="IPR000537">
    <property type="entry name" value="UbiA_prenyltransferase"/>
</dbReference>
<evidence type="ECO:0000256" key="4">
    <source>
        <dbReference type="ARBA" id="ARBA00023136"/>
    </source>
</evidence>
<comment type="subcellular location">
    <subcellularLocation>
        <location evidence="1">Membrane</location>
        <topology evidence="1">Multi-pass membrane protein</topology>
    </subcellularLocation>
</comment>
<feature type="transmembrane region" description="Helical" evidence="5">
    <location>
        <begin position="202"/>
        <end position="221"/>
    </location>
</feature>
<sequence length="305" mass="32104">MNFNRLWPYLQLMRPANIVTAWADILIGFAASGAVVSLNQVVEGQANSANLATLAWLLLATTGLYGGGVVFNDVFDAELDAKERPERPIPSGRTSYQNAIKLGGLLLVIGVVAALQVSLLSGILAASVALAALLYDSLCKHHPIFGPINMGICRGGNLLIGVSAVPAMVQERWFLALIPIAYIAAITAISRGEVHGGKTSTGVLSLLLIGAVIGGILALGMLEKYEIIVALPFVILFAGRVLPPFLKAVREPSSEQIRMAVKAGVLSLIVLDATVAAGFANWPYGLLVLSLLPISIKLAQMFAVT</sequence>
<dbReference type="CDD" id="cd13964">
    <property type="entry name" value="PT_UbiA_1"/>
    <property type="match status" value="1"/>
</dbReference>
<feature type="transmembrane region" description="Helical" evidence="5">
    <location>
        <begin position="173"/>
        <end position="190"/>
    </location>
</feature>
<dbReference type="EMBL" id="BLAY01000007">
    <property type="protein sequence ID" value="GET36031.1"/>
    <property type="molecule type" value="Genomic_DNA"/>
</dbReference>
<protein>
    <submittedName>
        <fullName evidence="6">UbiA prenyltransferase</fullName>
    </submittedName>
</protein>
<feature type="transmembrane region" description="Helical" evidence="5">
    <location>
        <begin position="259"/>
        <end position="280"/>
    </location>
</feature>
<dbReference type="PANTHER" id="PTHR42723:SF1">
    <property type="entry name" value="CHLOROPHYLL SYNTHASE, CHLOROPLASTIC"/>
    <property type="match status" value="1"/>
</dbReference>
<keyword evidence="2 5" id="KW-0812">Transmembrane</keyword>
<name>A0AAV3X4C6_9CYAN</name>
<evidence type="ECO:0000256" key="3">
    <source>
        <dbReference type="ARBA" id="ARBA00022989"/>
    </source>
</evidence>
<feature type="transmembrane region" description="Helical" evidence="5">
    <location>
        <begin position="21"/>
        <end position="42"/>
    </location>
</feature>
<evidence type="ECO:0000256" key="5">
    <source>
        <dbReference type="SAM" id="Phobius"/>
    </source>
</evidence>
<dbReference type="Pfam" id="PF01040">
    <property type="entry name" value="UbiA"/>
    <property type="match status" value="1"/>
</dbReference>
<organism evidence="6 7">
    <name type="scientific">Microseira wollei NIES-4236</name>
    <dbReference type="NCBI Taxonomy" id="2530354"/>
    <lineage>
        <taxon>Bacteria</taxon>
        <taxon>Bacillati</taxon>
        <taxon>Cyanobacteriota</taxon>
        <taxon>Cyanophyceae</taxon>
        <taxon>Oscillatoriophycideae</taxon>
        <taxon>Aerosakkonematales</taxon>
        <taxon>Aerosakkonemataceae</taxon>
        <taxon>Microseira</taxon>
    </lineage>
</organism>
<dbReference type="NCBIfam" id="NF035940">
    <property type="entry name" value="prenyl_rel_EboC"/>
    <property type="match status" value="1"/>
</dbReference>
<dbReference type="GO" id="GO:0016020">
    <property type="term" value="C:membrane"/>
    <property type="evidence" value="ECO:0007669"/>
    <property type="project" value="UniProtKB-SubCell"/>
</dbReference>
<dbReference type="RefSeq" id="WP_226575066.1">
    <property type="nucleotide sequence ID" value="NZ_BLAY01000007.1"/>
</dbReference>
<dbReference type="Proteomes" id="UP001050975">
    <property type="component" value="Unassembled WGS sequence"/>
</dbReference>
<evidence type="ECO:0000256" key="2">
    <source>
        <dbReference type="ARBA" id="ARBA00022692"/>
    </source>
</evidence>
<keyword evidence="4 5" id="KW-0472">Membrane</keyword>
<comment type="caution">
    <text evidence="6">The sequence shown here is derived from an EMBL/GenBank/DDBJ whole genome shotgun (WGS) entry which is preliminary data.</text>
</comment>
<feature type="transmembrane region" description="Helical" evidence="5">
    <location>
        <begin position="54"/>
        <end position="75"/>
    </location>
</feature>
<evidence type="ECO:0000256" key="1">
    <source>
        <dbReference type="ARBA" id="ARBA00004141"/>
    </source>
</evidence>
<accession>A0AAV3X4C6</accession>
<evidence type="ECO:0000313" key="6">
    <source>
        <dbReference type="EMBL" id="GET36031.1"/>
    </source>
</evidence>
<evidence type="ECO:0000313" key="7">
    <source>
        <dbReference type="Proteomes" id="UP001050975"/>
    </source>
</evidence>
<gene>
    <name evidence="6" type="ORF">MiSe_07790</name>
</gene>